<reference evidence="1 2" key="1">
    <citation type="submission" date="2021-10" db="EMBL/GenBank/DDBJ databases">
        <authorList>
            <person name="Criscuolo A."/>
        </authorList>
    </citation>
    <scope>NUCLEOTIDE SEQUENCE [LARGE SCALE GENOMIC DNA]</scope>
    <source>
        <strain evidence="2">CIP 111883</strain>
    </source>
</reference>
<proteinExistence type="predicted"/>
<comment type="caution">
    <text evidence="1">The sequence shown here is derived from an EMBL/GenBank/DDBJ whole genome shotgun (WGS) entry which is preliminary data.</text>
</comment>
<protein>
    <submittedName>
        <fullName evidence="1">Uncharacterized protein</fullName>
    </submittedName>
</protein>
<organism evidence="1 2">
    <name type="scientific">Sutcliffiella rhizosphaerae</name>
    <dbReference type="NCBI Taxonomy" id="2880967"/>
    <lineage>
        <taxon>Bacteria</taxon>
        <taxon>Bacillati</taxon>
        <taxon>Bacillota</taxon>
        <taxon>Bacilli</taxon>
        <taxon>Bacillales</taxon>
        <taxon>Bacillaceae</taxon>
        <taxon>Sutcliffiella</taxon>
    </lineage>
</organism>
<name>A0ABM8YPG3_9BACI</name>
<dbReference type="InterPro" id="IPR045447">
    <property type="entry name" value="DUF6501"/>
</dbReference>
<dbReference type="Pfam" id="PF20111">
    <property type="entry name" value="DUF6501"/>
    <property type="match status" value="1"/>
</dbReference>
<keyword evidence="2" id="KW-1185">Reference proteome</keyword>
<accession>A0ABM8YPG3</accession>
<dbReference type="EMBL" id="CAKJTJ010000012">
    <property type="protein sequence ID" value="CAG9621684.1"/>
    <property type="molecule type" value="Genomic_DNA"/>
</dbReference>
<sequence length="67" mass="7975">MIHRNWEQKETLRKVKCIHTDAKKYLVNNMLTVGHTYEVKNETDEFLFVIDNSGNIGGYYKTYFETV</sequence>
<gene>
    <name evidence="1" type="ORF">BACCIP111883_02457</name>
</gene>
<evidence type="ECO:0000313" key="2">
    <source>
        <dbReference type="Proteomes" id="UP000789833"/>
    </source>
</evidence>
<evidence type="ECO:0000313" key="1">
    <source>
        <dbReference type="EMBL" id="CAG9621684.1"/>
    </source>
</evidence>
<dbReference type="RefSeq" id="WP_230501565.1">
    <property type="nucleotide sequence ID" value="NZ_CAKJTJ010000012.1"/>
</dbReference>
<dbReference type="Proteomes" id="UP000789833">
    <property type="component" value="Unassembled WGS sequence"/>
</dbReference>